<dbReference type="AlphaFoldDB" id="A0A939GUQ4"/>
<dbReference type="RefSeq" id="WP_207573935.1">
    <property type="nucleotide sequence ID" value="NZ_JAFNME010000001.1"/>
</dbReference>
<dbReference type="EMBL" id="JAFNME010000001">
    <property type="protein sequence ID" value="MBO1248379.1"/>
    <property type="molecule type" value="Genomic_DNA"/>
</dbReference>
<dbReference type="Proteomes" id="UP000664731">
    <property type="component" value="Unassembled WGS sequence"/>
</dbReference>
<accession>A0A939GUQ4</accession>
<reference evidence="1" key="1">
    <citation type="submission" date="2021-03" db="EMBL/GenBank/DDBJ databases">
        <title>Comamonas denitrificans.</title>
        <authorList>
            <person name="Finster K."/>
        </authorList>
    </citation>
    <scope>NUCLEOTIDE SEQUENCE</scope>
    <source>
        <strain evidence="1">MM2021_4</strain>
    </source>
</reference>
<keyword evidence="2" id="KW-1185">Reference proteome</keyword>
<evidence type="ECO:0000313" key="1">
    <source>
        <dbReference type="EMBL" id="MBO1248379.1"/>
    </source>
</evidence>
<gene>
    <name evidence="1" type="ORF">J1777_00790</name>
</gene>
<name>A0A939GUQ4_9BURK</name>
<protein>
    <submittedName>
        <fullName evidence="1">Uncharacterized protein</fullName>
    </submittedName>
</protein>
<organism evidence="1 2">
    <name type="scientific">Comamonas denitrificans</name>
    <dbReference type="NCBI Taxonomy" id="117506"/>
    <lineage>
        <taxon>Bacteria</taxon>
        <taxon>Pseudomonadati</taxon>
        <taxon>Pseudomonadota</taxon>
        <taxon>Betaproteobacteria</taxon>
        <taxon>Burkholderiales</taxon>
        <taxon>Comamonadaceae</taxon>
        <taxon>Comamonas</taxon>
    </lineage>
</organism>
<evidence type="ECO:0000313" key="2">
    <source>
        <dbReference type="Proteomes" id="UP000664731"/>
    </source>
</evidence>
<proteinExistence type="predicted"/>
<sequence length="207" mass="23324">MLGRRCVLHSQLSFGRSGAIAHQNKLLLRQGDNDMACGHHCVLMALMLLGVISRGDLHEVELHERLLETCLRGQTRYFAGCSTTHIKEQIAPFDDQVQCRHLQRDVAARTVEALESDHVCLIRFSSDSYTHWVLAVGLMYADDKPHSLLVLDPLMEGIPLTPWNALLEHWGSKKLRNTNARWSEKATVETVVQVGLRSRRGTAIQLP</sequence>
<comment type="caution">
    <text evidence="1">The sequence shown here is derived from an EMBL/GenBank/DDBJ whole genome shotgun (WGS) entry which is preliminary data.</text>
</comment>